<comment type="caution">
    <text evidence="4">The sequence shown here is derived from an EMBL/GenBank/DDBJ whole genome shotgun (WGS) entry which is preliminary data.</text>
</comment>
<evidence type="ECO:0000256" key="1">
    <source>
        <dbReference type="ARBA" id="ARBA00023180"/>
    </source>
</evidence>
<dbReference type="GO" id="GO:0005886">
    <property type="term" value="C:plasma membrane"/>
    <property type="evidence" value="ECO:0007669"/>
    <property type="project" value="TreeGrafter"/>
</dbReference>
<dbReference type="EMBL" id="JAFBMS010000685">
    <property type="protein sequence ID" value="KAG9330234.1"/>
    <property type="molecule type" value="Genomic_DNA"/>
</dbReference>
<dbReference type="InterPro" id="IPR027231">
    <property type="entry name" value="Semaphorin"/>
</dbReference>
<gene>
    <name evidence="4" type="ORF">JZ751_026028</name>
</gene>
<dbReference type="OrthoDB" id="8953501at2759"/>
<dbReference type="AlphaFoldDB" id="A0A8T2MQ30"/>
<feature type="non-terminal residue" evidence="4">
    <location>
        <position position="1"/>
    </location>
</feature>
<organism evidence="4 5">
    <name type="scientific">Albula glossodonta</name>
    <name type="common">roundjaw bonefish</name>
    <dbReference type="NCBI Taxonomy" id="121402"/>
    <lineage>
        <taxon>Eukaryota</taxon>
        <taxon>Metazoa</taxon>
        <taxon>Chordata</taxon>
        <taxon>Craniata</taxon>
        <taxon>Vertebrata</taxon>
        <taxon>Euteleostomi</taxon>
        <taxon>Actinopterygii</taxon>
        <taxon>Neopterygii</taxon>
        <taxon>Teleostei</taxon>
        <taxon>Albuliformes</taxon>
        <taxon>Albulidae</taxon>
        <taxon>Albula</taxon>
    </lineage>
</organism>
<dbReference type="Proteomes" id="UP000824540">
    <property type="component" value="Unassembled WGS sequence"/>
</dbReference>
<dbReference type="GO" id="GO:0071526">
    <property type="term" value="P:semaphorin-plexin signaling pathway"/>
    <property type="evidence" value="ECO:0007669"/>
    <property type="project" value="TreeGrafter"/>
</dbReference>
<dbReference type="InterPro" id="IPR036352">
    <property type="entry name" value="Semap_dom_sf"/>
</dbReference>
<dbReference type="GO" id="GO:0030215">
    <property type="term" value="F:semaphorin receptor binding"/>
    <property type="evidence" value="ECO:0007669"/>
    <property type="project" value="InterPro"/>
</dbReference>
<dbReference type="GO" id="GO:0007411">
    <property type="term" value="P:axon guidance"/>
    <property type="evidence" value="ECO:0007669"/>
    <property type="project" value="TreeGrafter"/>
</dbReference>
<dbReference type="GO" id="GO:0001755">
    <property type="term" value="P:neural crest cell migration"/>
    <property type="evidence" value="ECO:0007669"/>
    <property type="project" value="TreeGrafter"/>
</dbReference>
<dbReference type="InterPro" id="IPR001627">
    <property type="entry name" value="Semap_dom"/>
</dbReference>
<dbReference type="InterPro" id="IPR015943">
    <property type="entry name" value="WD40/YVTN_repeat-like_dom_sf"/>
</dbReference>
<proteinExistence type="predicted"/>
<dbReference type="GO" id="GO:0045499">
    <property type="term" value="F:chemorepellent activity"/>
    <property type="evidence" value="ECO:0007669"/>
    <property type="project" value="TreeGrafter"/>
</dbReference>
<dbReference type="PANTHER" id="PTHR11036:SF72">
    <property type="entry name" value="SEMAPHORIN-4F"/>
    <property type="match status" value="1"/>
</dbReference>
<dbReference type="PROSITE" id="PS51004">
    <property type="entry name" value="SEMA"/>
    <property type="match status" value="1"/>
</dbReference>
<keyword evidence="5" id="KW-1185">Reference proteome</keyword>
<evidence type="ECO:0000256" key="2">
    <source>
        <dbReference type="PROSITE-ProRule" id="PRU00352"/>
    </source>
</evidence>
<sequence>SMLGPLQFSNVSNFSTFLLDPSSGTLYLGARDAILAVDANNLRQKHTQIVWDVPEDKRRSCVAKGKTE</sequence>
<dbReference type="Gene3D" id="2.130.10.10">
    <property type="entry name" value="YVTN repeat-like/Quinoprotein amine dehydrogenase"/>
    <property type="match status" value="1"/>
</dbReference>
<evidence type="ECO:0000313" key="5">
    <source>
        <dbReference type="Proteomes" id="UP000824540"/>
    </source>
</evidence>
<evidence type="ECO:0000313" key="4">
    <source>
        <dbReference type="EMBL" id="KAG9330234.1"/>
    </source>
</evidence>
<comment type="caution">
    <text evidence="2">Lacks conserved residue(s) required for the propagation of feature annotation.</text>
</comment>
<reference evidence="4" key="1">
    <citation type="thesis" date="2021" institute="BYU ScholarsArchive" country="Provo, UT, USA">
        <title>Applications of and Algorithms for Genome Assembly and Genomic Analyses with an Emphasis on Marine Teleosts.</title>
        <authorList>
            <person name="Pickett B.D."/>
        </authorList>
    </citation>
    <scope>NUCLEOTIDE SEQUENCE</scope>
    <source>
        <strain evidence="4">HI-2016</strain>
    </source>
</reference>
<feature type="non-terminal residue" evidence="4">
    <location>
        <position position="68"/>
    </location>
</feature>
<dbReference type="SUPFAM" id="SSF101912">
    <property type="entry name" value="Sema domain"/>
    <property type="match status" value="1"/>
</dbReference>
<feature type="domain" description="Sema" evidence="3">
    <location>
        <begin position="1"/>
        <end position="68"/>
    </location>
</feature>
<dbReference type="PANTHER" id="PTHR11036">
    <property type="entry name" value="SEMAPHORIN"/>
    <property type="match status" value="1"/>
</dbReference>
<dbReference type="GO" id="GO:0030335">
    <property type="term" value="P:positive regulation of cell migration"/>
    <property type="evidence" value="ECO:0007669"/>
    <property type="project" value="TreeGrafter"/>
</dbReference>
<name>A0A8T2MQ30_9TELE</name>
<accession>A0A8T2MQ30</accession>
<evidence type="ECO:0000259" key="3">
    <source>
        <dbReference type="PROSITE" id="PS51004"/>
    </source>
</evidence>
<protein>
    <recommendedName>
        <fullName evidence="3">Sema domain-containing protein</fullName>
    </recommendedName>
</protein>
<keyword evidence="1" id="KW-0325">Glycoprotein</keyword>